<dbReference type="Pfam" id="PF03254">
    <property type="entry name" value="XG_FTase"/>
    <property type="match status" value="1"/>
</dbReference>
<proteinExistence type="inferred from homology"/>
<dbReference type="RefSeq" id="XP_005646015.1">
    <property type="nucleotide sequence ID" value="XM_005645958.1"/>
</dbReference>
<dbReference type="GeneID" id="17039455"/>
<evidence type="ECO:0000313" key="8">
    <source>
        <dbReference type="EMBL" id="EIE21471.1"/>
    </source>
</evidence>
<evidence type="ECO:0000256" key="2">
    <source>
        <dbReference type="ARBA" id="ARBA00022676"/>
    </source>
</evidence>
<keyword evidence="4" id="KW-0325">Glycoprotein</keyword>
<dbReference type="EMBL" id="AGSI01000012">
    <property type="protein sequence ID" value="EIE21471.1"/>
    <property type="molecule type" value="Genomic_DNA"/>
</dbReference>
<comment type="similarity">
    <text evidence="1 6">Belongs to the glycosyltransferase 37 family.</text>
</comment>
<organism evidence="8 9">
    <name type="scientific">Coccomyxa subellipsoidea (strain C-169)</name>
    <name type="common">Green microalga</name>
    <dbReference type="NCBI Taxonomy" id="574566"/>
    <lineage>
        <taxon>Eukaryota</taxon>
        <taxon>Viridiplantae</taxon>
        <taxon>Chlorophyta</taxon>
        <taxon>core chlorophytes</taxon>
        <taxon>Trebouxiophyceae</taxon>
        <taxon>Trebouxiophyceae incertae sedis</taxon>
        <taxon>Coccomyxaceae</taxon>
        <taxon>Coccomyxa</taxon>
        <taxon>Coccomyxa subellipsoidea</taxon>
    </lineage>
</organism>
<keyword evidence="5 6" id="KW-0961">Cell wall biogenesis/degradation</keyword>
<keyword evidence="7" id="KW-0732">Signal</keyword>
<feature type="chain" id="PRO_5003637234" description="Fucosyltransferase" evidence="7">
    <location>
        <begin position="22"/>
        <end position="508"/>
    </location>
</feature>
<evidence type="ECO:0000256" key="1">
    <source>
        <dbReference type="ARBA" id="ARBA00010481"/>
    </source>
</evidence>
<dbReference type="AlphaFoldDB" id="I0YSV2"/>
<evidence type="ECO:0000313" key="9">
    <source>
        <dbReference type="Proteomes" id="UP000007264"/>
    </source>
</evidence>
<keyword evidence="9" id="KW-1185">Reference proteome</keyword>
<dbReference type="GO" id="GO:0009969">
    <property type="term" value="P:xyloglucan biosynthetic process"/>
    <property type="evidence" value="ECO:0007669"/>
    <property type="project" value="TreeGrafter"/>
</dbReference>
<dbReference type="OrthoDB" id="2012888at2759"/>
<evidence type="ECO:0000256" key="5">
    <source>
        <dbReference type="ARBA" id="ARBA00023316"/>
    </source>
</evidence>
<protein>
    <recommendedName>
        <fullName evidence="6">Fucosyltransferase</fullName>
        <ecNumber evidence="6">2.4.1.-</ecNumber>
    </recommendedName>
</protein>
<evidence type="ECO:0000256" key="7">
    <source>
        <dbReference type="SAM" id="SignalP"/>
    </source>
</evidence>
<comment type="subcellular location">
    <subcellularLocation>
        <location evidence="6">Golgi apparatus</location>
        <location evidence="6">Golgi stack membrane</location>
        <topology evidence="6">Single-pass type II membrane protein</topology>
    </subcellularLocation>
</comment>
<sequence>MTVALALTLLVLAGVLEVSMRVQPPSWMQQRRSLFDSTPVREHVQSFSTALGVMPADESTSRRKLQGRDLKYSIYTGIDRASRDLSQMRDHSASRQIEHALERVRSIEKATGTQVQPTWMRRALETLLNDYRARHAQCISGAAMPGKYVVMSMVDDYAGLGNQFPSIVTGFLIALLTERCFFIDFPFFHRAFAPDLDFSWAAHPQRLAAFGHDVNVSQPFEIKFWKGEDLNTWLMQDQKAFYDAHYGIVLKNDPDYSAALLQANPYHAPFLRNIFPTGEMFQPLAHFLLKVRPELEAQVQDFKRKHFRQVTIGMQIRRLKCDGNEGSIHCDQLPAVENFVAAARALQAARGLDDSEVRFFVGADQPESYQKVVQLLGQDMVVFRKDNGVGQVSSKVIGVNNPGTPESALIDMRLLSECNELVITVGSSYGSVAAAWGGIAPVQMLHGLHQNVQNPYWYKAITSEPCYWKGNIFLNNKDPYWGKLGPNETAQFKKNPFWMQYVQCHCAT</sequence>
<dbReference type="GO" id="GO:0032580">
    <property type="term" value="C:Golgi cisterna membrane"/>
    <property type="evidence" value="ECO:0007669"/>
    <property type="project" value="UniProtKB-SubCell"/>
</dbReference>
<keyword evidence="2 6" id="KW-0328">Glycosyltransferase</keyword>
<dbReference type="GO" id="GO:0042546">
    <property type="term" value="P:cell wall biogenesis"/>
    <property type="evidence" value="ECO:0007669"/>
    <property type="project" value="InterPro"/>
</dbReference>
<name>I0YSV2_COCSC</name>
<dbReference type="KEGG" id="csl:COCSUDRAFT_56686"/>
<feature type="signal peptide" evidence="7">
    <location>
        <begin position="1"/>
        <end position="21"/>
    </location>
</feature>
<evidence type="ECO:0000256" key="6">
    <source>
        <dbReference type="RuleBase" id="RU367004"/>
    </source>
</evidence>
<keyword evidence="6" id="KW-0333">Golgi apparatus</keyword>
<dbReference type="EC" id="2.4.1.-" evidence="6"/>
<evidence type="ECO:0000256" key="4">
    <source>
        <dbReference type="ARBA" id="ARBA00023180"/>
    </source>
</evidence>
<gene>
    <name evidence="8" type="ORF">COCSUDRAFT_56686</name>
</gene>
<dbReference type="PANTHER" id="PTHR31889">
    <property type="entry name" value="FUCOSYLTRANSFERASE 2-RELATED"/>
    <property type="match status" value="1"/>
</dbReference>
<dbReference type="GO" id="GO:0071555">
    <property type="term" value="P:cell wall organization"/>
    <property type="evidence" value="ECO:0007669"/>
    <property type="project" value="UniProtKB-UniRule"/>
</dbReference>
<accession>I0YSV2</accession>
<comment type="function">
    <text evidence="6">May be involved in cell wall biosynthesis.</text>
</comment>
<reference evidence="8 9" key="1">
    <citation type="journal article" date="2012" name="Genome Biol.">
        <title>The genome of the polar eukaryotic microalga coccomyxa subellipsoidea reveals traits of cold adaptation.</title>
        <authorList>
            <person name="Blanc G."/>
            <person name="Agarkova I."/>
            <person name="Grimwood J."/>
            <person name="Kuo A."/>
            <person name="Brueggeman A."/>
            <person name="Dunigan D."/>
            <person name="Gurnon J."/>
            <person name="Ladunga I."/>
            <person name="Lindquist E."/>
            <person name="Lucas S."/>
            <person name="Pangilinan J."/>
            <person name="Proschold T."/>
            <person name="Salamov A."/>
            <person name="Schmutz J."/>
            <person name="Weeks D."/>
            <person name="Yamada T."/>
            <person name="Claverie J.M."/>
            <person name="Grigoriev I."/>
            <person name="Van Etten J."/>
            <person name="Lomsadze A."/>
            <person name="Borodovsky M."/>
        </authorList>
    </citation>
    <scope>NUCLEOTIDE SEQUENCE [LARGE SCALE GENOMIC DNA]</scope>
    <source>
        <strain evidence="8 9">C-169</strain>
    </source>
</reference>
<dbReference type="Proteomes" id="UP000007264">
    <property type="component" value="Unassembled WGS sequence"/>
</dbReference>
<dbReference type="Gene3D" id="3.40.50.11350">
    <property type="match status" value="1"/>
</dbReference>
<comment type="caution">
    <text evidence="8">The sequence shown here is derived from an EMBL/GenBank/DDBJ whole genome shotgun (WGS) entry which is preliminary data.</text>
</comment>
<dbReference type="GO" id="GO:0008107">
    <property type="term" value="F:galactoside 2-alpha-L-fucosyltransferase activity"/>
    <property type="evidence" value="ECO:0007669"/>
    <property type="project" value="InterPro"/>
</dbReference>
<dbReference type="PANTHER" id="PTHR31889:SF2">
    <property type="entry name" value="FUCOSYLTRANSFERASE 3"/>
    <property type="match status" value="1"/>
</dbReference>
<evidence type="ECO:0000256" key="3">
    <source>
        <dbReference type="ARBA" id="ARBA00022679"/>
    </source>
</evidence>
<keyword evidence="3 6" id="KW-0808">Transferase</keyword>
<dbReference type="InterPro" id="IPR004938">
    <property type="entry name" value="XG_FTase"/>
</dbReference>